<dbReference type="InterPro" id="IPR000718">
    <property type="entry name" value="Peptidase_M13"/>
</dbReference>
<keyword evidence="5" id="KW-0479">Metal-binding</keyword>
<dbReference type="AlphaFoldDB" id="A0A8S1BY29"/>
<feature type="transmembrane region" description="Helical" evidence="10">
    <location>
        <begin position="49"/>
        <end position="71"/>
    </location>
</feature>
<proteinExistence type="inferred from homology"/>
<dbReference type="Gene3D" id="3.40.390.10">
    <property type="entry name" value="Collagenase (Catalytic Domain)"/>
    <property type="match status" value="2"/>
</dbReference>
<comment type="subcellular location">
    <subcellularLocation>
        <location evidence="2">Cell membrane</location>
        <topology evidence="2">Single-pass type II membrane protein</topology>
    </subcellularLocation>
</comment>
<evidence type="ECO:0000256" key="7">
    <source>
        <dbReference type="ARBA" id="ARBA00022833"/>
    </source>
</evidence>
<feature type="region of interest" description="Disordered" evidence="9">
    <location>
        <begin position="226"/>
        <end position="280"/>
    </location>
</feature>
<gene>
    <name evidence="13" type="ORF">CLODIP_2_CD03532</name>
</gene>
<feature type="compositionally biased region" description="Low complexity" evidence="9">
    <location>
        <begin position="236"/>
        <end position="259"/>
    </location>
</feature>
<dbReference type="PROSITE" id="PS51885">
    <property type="entry name" value="NEPRILYSIN"/>
    <property type="match status" value="1"/>
</dbReference>
<evidence type="ECO:0000313" key="13">
    <source>
        <dbReference type="EMBL" id="CAB3364616.1"/>
    </source>
</evidence>
<evidence type="ECO:0008006" key="15">
    <source>
        <dbReference type="Google" id="ProtNLM"/>
    </source>
</evidence>
<evidence type="ECO:0000256" key="3">
    <source>
        <dbReference type="ARBA" id="ARBA00007357"/>
    </source>
</evidence>
<evidence type="ECO:0000256" key="10">
    <source>
        <dbReference type="SAM" id="Phobius"/>
    </source>
</evidence>
<protein>
    <recommendedName>
        <fullName evidence="15">Peptidase M13 C-terminal domain-containing protein</fullName>
    </recommendedName>
</protein>
<dbReference type="GO" id="GO:0004222">
    <property type="term" value="F:metalloendopeptidase activity"/>
    <property type="evidence" value="ECO:0007669"/>
    <property type="project" value="InterPro"/>
</dbReference>
<dbReference type="Pfam" id="PF05649">
    <property type="entry name" value="Peptidase_M13_N"/>
    <property type="match status" value="1"/>
</dbReference>
<evidence type="ECO:0000256" key="9">
    <source>
        <dbReference type="SAM" id="MobiDB-lite"/>
    </source>
</evidence>
<accession>A0A8S1BY29</accession>
<keyword evidence="10" id="KW-1133">Transmembrane helix</keyword>
<feature type="domain" description="Peptidase M13 N-terminal" evidence="12">
    <location>
        <begin position="301"/>
        <end position="708"/>
    </location>
</feature>
<feature type="compositionally biased region" description="Polar residues" evidence="9">
    <location>
        <begin position="133"/>
        <end position="157"/>
    </location>
</feature>
<name>A0A8S1BY29_9INSE</name>
<keyword evidence="4" id="KW-0645">Protease</keyword>
<evidence type="ECO:0000259" key="12">
    <source>
        <dbReference type="Pfam" id="PF05649"/>
    </source>
</evidence>
<dbReference type="OrthoDB" id="5808441at2759"/>
<evidence type="ECO:0000256" key="1">
    <source>
        <dbReference type="ARBA" id="ARBA00001947"/>
    </source>
</evidence>
<reference evidence="13 14" key="1">
    <citation type="submission" date="2020-04" db="EMBL/GenBank/DDBJ databases">
        <authorList>
            <person name="Alioto T."/>
            <person name="Alioto T."/>
            <person name="Gomez Garrido J."/>
        </authorList>
    </citation>
    <scope>NUCLEOTIDE SEQUENCE [LARGE SCALE GENOMIC DNA]</scope>
</reference>
<evidence type="ECO:0000259" key="11">
    <source>
        <dbReference type="Pfam" id="PF01431"/>
    </source>
</evidence>
<dbReference type="GO" id="GO:0046872">
    <property type="term" value="F:metal ion binding"/>
    <property type="evidence" value="ECO:0007669"/>
    <property type="project" value="UniProtKB-KW"/>
</dbReference>
<keyword evidence="6" id="KW-0378">Hydrolase</keyword>
<dbReference type="Proteomes" id="UP000494165">
    <property type="component" value="Unassembled WGS sequence"/>
</dbReference>
<keyword evidence="10" id="KW-0812">Transmembrane</keyword>
<dbReference type="PANTHER" id="PTHR11733">
    <property type="entry name" value="ZINC METALLOPROTEASE FAMILY M13 NEPRILYSIN-RELATED"/>
    <property type="match status" value="1"/>
</dbReference>
<keyword evidence="14" id="KW-1185">Reference proteome</keyword>
<keyword evidence="8" id="KW-0482">Metalloprotease</keyword>
<dbReference type="SUPFAM" id="SSF55486">
    <property type="entry name" value="Metalloproteases ('zincins'), catalytic domain"/>
    <property type="match status" value="2"/>
</dbReference>
<dbReference type="InterPro" id="IPR008753">
    <property type="entry name" value="Peptidase_M13_N"/>
</dbReference>
<keyword evidence="7" id="KW-0862">Zinc</keyword>
<feature type="compositionally biased region" description="Basic and acidic residues" evidence="9">
    <location>
        <begin position="102"/>
        <end position="115"/>
    </location>
</feature>
<dbReference type="InterPro" id="IPR024079">
    <property type="entry name" value="MetalloPept_cat_dom_sf"/>
</dbReference>
<comment type="cofactor">
    <cofactor evidence="1">
        <name>Zn(2+)</name>
        <dbReference type="ChEBI" id="CHEBI:29105"/>
    </cofactor>
</comment>
<evidence type="ECO:0000256" key="2">
    <source>
        <dbReference type="ARBA" id="ARBA00004401"/>
    </source>
</evidence>
<feature type="region of interest" description="Disordered" evidence="9">
    <location>
        <begin position="85"/>
        <end position="212"/>
    </location>
</feature>
<feature type="compositionally biased region" description="Basic and acidic residues" evidence="9">
    <location>
        <begin position="10"/>
        <end position="22"/>
    </location>
</feature>
<dbReference type="InterPro" id="IPR018497">
    <property type="entry name" value="Peptidase_M13_C"/>
</dbReference>
<dbReference type="PANTHER" id="PTHR11733:SF229">
    <property type="entry name" value="NEPRILYSIN-2-LIKE PROTEIN"/>
    <property type="match status" value="1"/>
</dbReference>
<dbReference type="Pfam" id="PF01431">
    <property type="entry name" value="Peptidase_M13"/>
    <property type="match status" value="1"/>
</dbReference>
<evidence type="ECO:0000256" key="8">
    <source>
        <dbReference type="ARBA" id="ARBA00023049"/>
    </source>
</evidence>
<dbReference type="GO" id="GO:0005886">
    <property type="term" value="C:plasma membrane"/>
    <property type="evidence" value="ECO:0007669"/>
    <property type="project" value="UniProtKB-SubCell"/>
</dbReference>
<evidence type="ECO:0000256" key="5">
    <source>
        <dbReference type="ARBA" id="ARBA00022723"/>
    </source>
</evidence>
<comment type="similarity">
    <text evidence="3">Belongs to the peptidase M13 family.</text>
</comment>
<feature type="domain" description="Peptidase M13 C-terminal" evidence="11">
    <location>
        <begin position="773"/>
        <end position="973"/>
    </location>
</feature>
<evidence type="ECO:0000256" key="6">
    <source>
        <dbReference type="ARBA" id="ARBA00022801"/>
    </source>
</evidence>
<organism evidence="13 14">
    <name type="scientific">Cloeon dipterum</name>
    <dbReference type="NCBI Taxonomy" id="197152"/>
    <lineage>
        <taxon>Eukaryota</taxon>
        <taxon>Metazoa</taxon>
        <taxon>Ecdysozoa</taxon>
        <taxon>Arthropoda</taxon>
        <taxon>Hexapoda</taxon>
        <taxon>Insecta</taxon>
        <taxon>Pterygota</taxon>
        <taxon>Palaeoptera</taxon>
        <taxon>Ephemeroptera</taxon>
        <taxon>Pisciforma</taxon>
        <taxon>Baetidae</taxon>
        <taxon>Cloeon</taxon>
    </lineage>
</organism>
<evidence type="ECO:0000256" key="4">
    <source>
        <dbReference type="ARBA" id="ARBA00022670"/>
    </source>
</evidence>
<sequence>MVAALLISDSRPRESTQSEMPRKGAYHIANSSPEEGLSIRQHKDYSYPACLASMLAFLAICLIIIACTFPWKHMKEELKNVREDGSEFDKFDGSRLTSPKTTDPDFHARSDDDTNKRHKSKSTVPPQLETVKPTVTATDVDENTTTLSHQSSIVPTTTKKEHDDDYGDVAEEGSAKSSKNEEIADAVSEATTVGAENTTEEIKSSSSSVAATTEATIASAKVTETTVEAKEQDVQTSSVSASTTSSTISSVSAVSSASTDPTPKMQGDQTSNSDHDSRCPSQLCSTIASRQLSLMNVDANPCDDFYEYACGSLRISRNLAEPNPDAQVNEKLRMAIKKVDMQNRSVPLRHRFFKSFYQDCLDYENNFNYKERLNKAKTILQSVGTFRDDHADSMTLTDLVAKMLQYNSAPLFDILLDVSEAGRDAPFSIKVVPPLPRNSFFYPNGHFNGGHCFVDTTPPEEENVTMDTLYEKYTECKNNEGSYIDSVGKALREFGTLSDDQGKGEVWMTSTKFGVEELLRSKILTSAQYAEANIRIDAVNKGYEMFTINELQNQYSMLNWTDLLTKVVAVNNSTLINDKIAIQVYSKSYITELFNQLDINSAEAALYNAILAMFWHTLYTDFVVAKGNCDRPNFCTFAAQRFMDDAASSLYLSEFDSAAMTTIHAQVREMFRKETTLLATRIRHSPQIKDETEKDKLIEKLENMRIEISGNRKPGPEIYIVEKDLQEDYFSKAIRLLKRRRQRMYSDYRLGRKPDKASQIWSHFSLPTLTNANAVYGLNAVLVPQGLIANKYIQGAPEYINMGILGTIIAHEIIHHFDSTGVDYNADGKRSTAVTTQNENIFQDLTTQLDQQFSFQKSYNLGNGRFADFNIHSELSQNERFADIAAIDVAYEVIKKGLEHESEDESYLNLPYVNYNQSKSFFLAHAQTFCTKKEFLDFRVKLYEGEHLPPQIRVDMIMRNSRYFIKTFACPPRKTQSFQDILQTDD</sequence>
<dbReference type="GO" id="GO:0016485">
    <property type="term" value="P:protein processing"/>
    <property type="evidence" value="ECO:0007669"/>
    <property type="project" value="TreeGrafter"/>
</dbReference>
<feature type="region of interest" description="Disordered" evidence="9">
    <location>
        <begin position="1"/>
        <end position="25"/>
    </location>
</feature>
<evidence type="ECO:0000313" key="14">
    <source>
        <dbReference type="Proteomes" id="UP000494165"/>
    </source>
</evidence>
<keyword evidence="10" id="KW-0472">Membrane</keyword>
<comment type="caution">
    <text evidence="13">The sequence shown here is derived from an EMBL/GenBank/DDBJ whole genome shotgun (WGS) entry which is preliminary data.</text>
</comment>
<dbReference type="EMBL" id="CADEPI010000017">
    <property type="protein sequence ID" value="CAB3364616.1"/>
    <property type="molecule type" value="Genomic_DNA"/>
</dbReference>